<dbReference type="Proteomes" id="UP000002207">
    <property type="component" value="Chromosome"/>
</dbReference>
<dbReference type="KEGG" id="aca:ACP_1556"/>
<dbReference type="InterPro" id="IPR011010">
    <property type="entry name" value="DNA_brk_join_enz"/>
</dbReference>
<dbReference type="AlphaFoldDB" id="C1F6P8"/>
<dbReference type="EMBL" id="CP001472">
    <property type="protein sequence ID" value="ACO33536.1"/>
    <property type="molecule type" value="Genomic_DNA"/>
</dbReference>
<reference evidence="1 2" key="1">
    <citation type="journal article" date="2009" name="Appl. Environ. Microbiol.">
        <title>Three genomes from the phylum Acidobacteria provide insight into the lifestyles of these microorganisms in soils.</title>
        <authorList>
            <person name="Ward N.L."/>
            <person name="Challacombe J.F."/>
            <person name="Janssen P.H."/>
            <person name="Henrissat B."/>
            <person name="Coutinho P.M."/>
            <person name="Wu M."/>
            <person name="Xie G."/>
            <person name="Haft D.H."/>
            <person name="Sait M."/>
            <person name="Badger J."/>
            <person name="Barabote R.D."/>
            <person name="Bradley B."/>
            <person name="Brettin T.S."/>
            <person name="Brinkac L.M."/>
            <person name="Bruce D."/>
            <person name="Creasy T."/>
            <person name="Daugherty S.C."/>
            <person name="Davidsen T.M."/>
            <person name="DeBoy R.T."/>
            <person name="Detter J.C."/>
            <person name="Dodson R.J."/>
            <person name="Durkin A.S."/>
            <person name="Ganapathy A."/>
            <person name="Gwinn-Giglio M."/>
            <person name="Han C.S."/>
            <person name="Khouri H."/>
            <person name="Kiss H."/>
            <person name="Kothari S.P."/>
            <person name="Madupu R."/>
            <person name="Nelson K.E."/>
            <person name="Nelson W.C."/>
            <person name="Paulsen I."/>
            <person name="Penn K."/>
            <person name="Ren Q."/>
            <person name="Rosovitz M.J."/>
            <person name="Selengut J.D."/>
            <person name="Shrivastava S."/>
            <person name="Sullivan S.A."/>
            <person name="Tapia R."/>
            <person name="Thompson L.S."/>
            <person name="Watkins K.L."/>
            <person name="Yang Q."/>
            <person name="Yu C."/>
            <person name="Zafar N."/>
            <person name="Zhou L."/>
            <person name="Kuske C.R."/>
        </authorList>
    </citation>
    <scope>NUCLEOTIDE SEQUENCE [LARGE SCALE GENOMIC DNA]</scope>
    <source>
        <strain evidence="2">ATCC 51196 / DSM 11244 / BCRC 80197 / JCM 7670 / NBRC 15755 / NCIMB 13165 / 161</strain>
    </source>
</reference>
<accession>C1F6P8</accession>
<organism evidence="1 2">
    <name type="scientific">Acidobacterium capsulatum (strain ATCC 51196 / DSM 11244 / BCRC 80197 / JCM 7670 / NBRC 15755 / NCIMB 13165 / 161)</name>
    <dbReference type="NCBI Taxonomy" id="240015"/>
    <lineage>
        <taxon>Bacteria</taxon>
        <taxon>Pseudomonadati</taxon>
        <taxon>Acidobacteriota</taxon>
        <taxon>Terriglobia</taxon>
        <taxon>Terriglobales</taxon>
        <taxon>Acidobacteriaceae</taxon>
        <taxon>Acidobacterium</taxon>
    </lineage>
</organism>
<dbReference type="SUPFAM" id="SSF56349">
    <property type="entry name" value="DNA breaking-rejoining enzymes"/>
    <property type="match status" value="1"/>
</dbReference>
<keyword evidence="2" id="KW-1185">Reference proteome</keyword>
<evidence type="ECO:0000313" key="2">
    <source>
        <dbReference type="Proteomes" id="UP000002207"/>
    </source>
</evidence>
<proteinExistence type="predicted"/>
<name>C1F6P8_ACIC5</name>
<evidence type="ECO:0000313" key="1">
    <source>
        <dbReference type="EMBL" id="ACO33536.1"/>
    </source>
</evidence>
<sequence length="600" mass="68512">MTIATNGPVPDLRLPIRYCVRSPHNGKRMSISVLNLSRSGAPAVSRLAVAPNESVQGVMTAIRSELSLDPAKTKRQVVKRMADFTHLLNHLAKALKTTPIDMTVHQVVEGDTAFLSYVMSSHLSHSTKRQLLSSRNTLLRYARRFGFSPGSFAMLDEWEVFADSAGLNHGSSCIVKDAMRRGRHRCDFSMLDLNTWAETALSTGKSYAYIRNAKSTFLRAIRDARLEYLFPALHAEPKRRSCKLPLTSMAEALQGEIDTIIASRRAAAEQKKLPLAPATEQELISHLEDLVGYAVSVRGMVDLTSLRGILNPGFIFDFAHYLRKERGCKRNTIVGRLSRMFSSLRCTSAFDNLDLNWIEEVYRKLRREPESALKARRRMRYVPYQELASVPGQMRARRLCCTGLTRAWRIHNELLISCLILAQWPPRFLRQAELGPNIFRGPIPKDGPPFGAPMWAKEQLIEDPDAEFWQFSYEDLQGELHRGLVLRQIVPVLECYVNECRPMLLNPEHPKLLFFNQVGQPLSSSSLGNFVSGVIWRYLKKRASPTSIRSSFAYYWRDKYPDKDAVLAKIQWVDYATIKMRYDTNYRSQRAARVQRRKCR</sequence>
<dbReference type="HOGENOM" id="CLU_454665_0_0_0"/>
<dbReference type="GO" id="GO:0003677">
    <property type="term" value="F:DNA binding"/>
    <property type="evidence" value="ECO:0007669"/>
    <property type="project" value="InterPro"/>
</dbReference>
<dbReference type="InParanoid" id="C1F6P8"/>
<protein>
    <submittedName>
        <fullName evidence="1">Uncharacterized protein</fullName>
    </submittedName>
</protein>
<gene>
    <name evidence="1" type="ordered locus">ACP_1556</name>
</gene>